<reference evidence="2" key="1">
    <citation type="journal article" date="2014" name="Front. Microbiol.">
        <title>High frequency of phylogenetically diverse reductive dehalogenase-homologous genes in deep subseafloor sedimentary metagenomes.</title>
        <authorList>
            <person name="Kawai M."/>
            <person name="Futagami T."/>
            <person name="Toyoda A."/>
            <person name="Takaki Y."/>
            <person name="Nishi S."/>
            <person name="Hori S."/>
            <person name="Arai W."/>
            <person name="Tsubouchi T."/>
            <person name="Morono Y."/>
            <person name="Uchiyama I."/>
            <person name="Ito T."/>
            <person name="Fujiyama A."/>
            <person name="Inagaki F."/>
            <person name="Takami H."/>
        </authorList>
    </citation>
    <scope>NUCLEOTIDE SEQUENCE</scope>
    <source>
        <strain evidence="2">Expedition CK06-06</strain>
    </source>
</reference>
<dbReference type="AlphaFoldDB" id="X0X2P4"/>
<evidence type="ECO:0000259" key="1">
    <source>
        <dbReference type="PROSITE" id="PS50110"/>
    </source>
</evidence>
<feature type="domain" description="Response regulatory" evidence="1">
    <location>
        <begin position="1"/>
        <end position="61"/>
    </location>
</feature>
<gene>
    <name evidence="2" type="ORF">S01H1_65464</name>
</gene>
<dbReference type="EMBL" id="BARS01043221">
    <property type="protein sequence ID" value="GAG37300.1"/>
    <property type="molecule type" value="Genomic_DNA"/>
</dbReference>
<sequence length="61" mass="6393">DAGVNFVKELKALSNTAPVYMLSSAGDSFSVTAPYADLGLAGVLQKPIDQEELLALLKAKL</sequence>
<dbReference type="InterPro" id="IPR011006">
    <property type="entry name" value="CheY-like_superfamily"/>
</dbReference>
<name>X0X2P4_9ZZZZ</name>
<accession>X0X2P4</accession>
<proteinExistence type="predicted"/>
<evidence type="ECO:0000313" key="2">
    <source>
        <dbReference type="EMBL" id="GAG37300.1"/>
    </source>
</evidence>
<dbReference type="PROSITE" id="PS50110">
    <property type="entry name" value="RESPONSE_REGULATORY"/>
    <property type="match status" value="1"/>
</dbReference>
<protein>
    <recommendedName>
        <fullName evidence="1">Response regulatory domain-containing protein</fullName>
    </recommendedName>
</protein>
<dbReference type="SUPFAM" id="SSF52172">
    <property type="entry name" value="CheY-like"/>
    <property type="match status" value="1"/>
</dbReference>
<organism evidence="2">
    <name type="scientific">marine sediment metagenome</name>
    <dbReference type="NCBI Taxonomy" id="412755"/>
    <lineage>
        <taxon>unclassified sequences</taxon>
        <taxon>metagenomes</taxon>
        <taxon>ecological metagenomes</taxon>
    </lineage>
</organism>
<feature type="non-terminal residue" evidence="2">
    <location>
        <position position="1"/>
    </location>
</feature>
<dbReference type="Gene3D" id="3.40.50.2300">
    <property type="match status" value="1"/>
</dbReference>
<dbReference type="InterPro" id="IPR001789">
    <property type="entry name" value="Sig_transdc_resp-reg_receiver"/>
</dbReference>
<dbReference type="GO" id="GO:0000160">
    <property type="term" value="P:phosphorelay signal transduction system"/>
    <property type="evidence" value="ECO:0007669"/>
    <property type="project" value="InterPro"/>
</dbReference>
<comment type="caution">
    <text evidence="2">The sequence shown here is derived from an EMBL/GenBank/DDBJ whole genome shotgun (WGS) entry which is preliminary data.</text>
</comment>